<accession>A0A9K3Y781</accession>
<name>A0A9K3Y781_ORYSJ</name>
<evidence type="ECO:0000256" key="1">
    <source>
        <dbReference type="SAM" id="MobiDB-lite"/>
    </source>
</evidence>
<dbReference type="AlphaFoldDB" id="A0A9K3Y781"/>
<gene>
    <name evidence="2" type="primary">B1129H01.23</name>
</gene>
<evidence type="ECO:0000313" key="2">
    <source>
        <dbReference type="EMBL" id="BAD73516.1"/>
    </source>
</evidence>
<feature type="compositionally biased region" description="Polar residues" evidence="1">
    <location>
        <begin position="79"/>
        <end position="105"/>
    </location>
</feature>
<sequence length="105" mass="11163">MLPQPINPDLSGASSRLPPCQRYHPPTVRAPSTNQAPRDGSSLGGIRELRIWPLRLRGVVDPVLVASSPTPHLPPSPSCQRFSSSTPNLTPSQLVNLDPGSGSSH</sequence>
<dbReference type="Proteomes" id="UP000817658">
    <property type="component" value="Chromosome 1"/>
</dbReference>
<dbReference type="EMBL" id="AP003370">
    <property type="protein sequence ID" value="BAD73516.1"/>
    <property type="molecule type" value="Genomic_DNA"/>
</dbReference>
<feature type="region of interest" description="Disordered" evidence="1">
    <location>
        <begin position="67"/>
        <end position="105"/>
    </location>
</feature>
<proteinExistence type="predicted"/>
<protein>
    <submittedName>
        <fullName evidence="2">Uncharacterized protein</fullName>
    </submittedName>
</protein>
<feature type="region of interest" description="Disordered" evidence="1">
    <location>
        <begin position="1"/>
        <end position="45"/>
    </location>
</feature>
<organism evidence="2">
    <name type="scientific">Oryza sativa subsp. japonica</name>
    <name type="common">Rice</name>
    <dbReference type="NCBI Taxonomy" id="39947"/>
    <lineage>
        <taxon>Eukaryota</taxon>
        <taxon>Viridiplantae</taxon>
        <taxon>Streptophyta</taxon>
        <taxon>Embryophyta</taxon>
        <taxon>Tracheophyta</taxon>
        <taxon>Spermatophyta</taxon>
        <taxon>Magnoliopsida</taxon>
        <taxon>Liliopsida</taxon>
        <taxon>Poales</taxon>
        <taxon>Poaceae</taxon>
        <taxon>BOP clade</taxon>
        <taxon>Oryzoideae</taxon>
        <taxon>Oryzeae</taxon>
        <taxon>Oryzinae</taxon>
        <taxon>Oryza</taxon>
        <taxon>Oryza sativa</taxon>
    </lineage>
</organism>
<reference evidence="2" key="1">
    <citation type="journal article" date="2002" name="Nature">
        <title>The genome sequence and structure of rice chromosome 1.</title>
        <authorList>
            <person name="Sasaki T."/>
            <person name="Matsumoto T."/>
            <person name="Yamamoto K."/>
            <person name="Sakata K."/>
            <person name="Baba T."/>
            <person name="Katayose Y."/>
            <person name="Wu J."/>
            <person name="Niimura Y."/>
            <person name="Cheng Z."/>
            <person name="Nagamura Y."/>
            <person name="Antonio B.A."/>
            <person name="Kanamori H."/>
            <person name="Hosokawa S."/>
            <person name="Masukawa M."/>
            <person name="Arikawa K."/>
            <person name="Chiden Y."/>
            <person name="Hayashi M."/>
            <person name="Okamoto M."/>
            <person name="Ando T."/>
            <person name="Aoki H."/>
            <person name="Arita K."/>
            <person name="Hamada M."/>
            <person name="Harada C."/>
            <person name="Hijishita S."/>
            <person name="Honda M."/>
            <person name="Ichikawa Y."/>
            <person name="Idonuma A."/>
            <person name="Iijima M."/>
            <person name="Ikeda M."/>
            <person name="Ikeno M."/>
            <person name="Itoh S."/>
            <person name="Itoh T."/>
            <person name="Itoh Y."/>
            <person name="Itoh Y."/>
            <person name="Iwabuchi A."/>
            <person name="Kamiya K."/>
            <person name="Karasawa W."/>
            <person name="Katagiri S."/>
            <person name="Kikuta A."/>
            <person name="Kobayashi N."/>
            <person name="Kono I."/>
            <person name="Machita K."/>
            <person name="Maehara T."/>
            <person name="Mizuno H."/>
            <person name="Mizubayashi T."/>
            <person name="Mukai Y."/>
            <person name="Nagasaki H."/>
            <person name="Nakashima M."/>
            <person name="Nakama Y."/>
            <person name="Nakamichi Y."/>
            <person name="Nakamura M."/>
            <person name="Namiki N."/>
            <person name="Negishi M."/>
            <person name="Ohta I."/>
            <person name="Ono N."/>
            <person name="Saji S."/>
            <person name="Sakai K."/>
            <person name="Shibata M."/>
            <person name="Shimokawa T."/>
            <person name="Shomura A."/>
            <person name="Song J."/>
            <person name="Takazaki Y."/>
            <person name="Terasawa K."/>
            <person name="Tsuji K."/>
            <person name="Waki K."/>
            <person name="Yamagata H."/>
            <person name="Yamane H."/>
            <person name="Yoshiki S."/>
            <person name="Yoshihara R."/>
            <person name="Yukawa K."/>
            <person name="Zhong H."/>
            <person name="Iwama H."/>
            <person name="Endo T."/>
            <person name="Ito H."/>
            <person name="Hahn J.H."/>
            <person name="Kim H.I."/>
            <person name="Eun M.Y."/>
            <person name="Yano M."/>
            <person name="Jiang J."/>
            <person name="Gojobori T."/>
        </authorList>
    </citation>
    <scope>NUCLEOTIDE SEQUENCE [LARGE SCALE GENOMIC DNA]</scope>
</reference>